<evidence type="ECO:0000256" key="1">
    <source>
        <dbReference type="ARBA" id="ARBA00023002"/>
    </source>
</evidence>
<dbReference type="InterPro" id="IPR036291">
    <property type="entry name" value="NAD(P)-bd_dom_sf"/>
</dbReference>
<keyword evidence="1" id="KW-0560">Oxidoreductase</keyword>
<dbReference type="GO" id="GO:0005886">
    <property type="term" value="C:plasma membrane"/>
    <property type="evidence" value="ECO:0007669"/>
    <property type="project" value="TreeGrafter"/>
</dbReference>
<gene>
    <name evidence="4" type="ORF">Muribac1_0920</name>
</gene>
<evidence type="ECO:0000313" key="4">
    <source>
        <dbReference type="EMBL" id="QIM10883.1"/>
    </source>
</evidence>
<dbReference type="Pfam" id="PF01262">
    <property type="entry name" value="AlaDh_PNT_C"/>
    <property type="match status" value="1"/>
</dbReference>
<dbReference type="InterPro" id="IPR007886">
    <property type="entry name" value="AlaDH/PNT_N"/>
</dbReference>
<dbReference type="InterPro" id="IPR007698">
    <property type="entry name" value="AlaDH/PNT_NAD(H)-bd"/>
</dbReference>
<reference evidence="4" key="1">
    <citation type="journal article" date="2020" name="J. ISSAAS">
        <title>Lactobacilli and other gastrointestinal microbiota of Peromyscus leucopus, reservoir host for agents of Lyme disease and other zoonoses in North America.</title>
        <authorList>
            <person name="Milovic A."/>
            <person name="Bassam K."/>
            <person name="Shao H."/>
            <person name="Chatzistamou I."/>
            <person name="Tufts D.M."/>
            <person name="Diuk-Wasser M."/>
            <person name="Barbour A.G."/>
        </authorList>
    </citation>
    <scope>NUCLEOTIDE SEQUENCE</scope>
    <source>
        <strain evidence="4">LL71</strain>
    </source>
</reference>
<evidence type="ECO:0000256" key="2">
    <source>
        <dbReference type="SAM" id="MobiDB-lite"/>
    </source>
</evidence>
<dbReference type="SMART" id="SM01003">
    <property type="entry name" value="AlaDh_PNT_N"/>
    <property type="match status" value="1"/>
</dbReference>
<dbReference type="AlphaFoldDB" id="A0A6G8F3S6"/>
<organism evidence="4">
    <name type="scientific">uncultured Muribaculaceae bacterium</name>
    <dbReference type="NCBI Taxonomy" id="2301481"/>
    <lineage>
        <taxon>Bacteria</taxon>
        <taxon>Pseudomonadati</taxon>
        <taxon>Bacteroidota</taxon>
        <taxon>Bacteroidia</taxon>
        <taxon>Bacteroidales</taxon>
        <taxon>Muribaculaceae</taxon>
        <taxon>environmental samples</taxon>
    </lineage>
</organism>
<dbReference type="PANTHER" id="PTHR42795:SF1">
    <property type="entry name" value="ALANINE DEHYDROGENASE"/>
    <property type="match status" value="1"/>
</dbReference>
<dbReference type="Pfam" id="PF05222">
    <property type="entry name" value="AlaDh_PNT_N"/>
    <property type="match status" value="1"/>
</dbReference>
<accession>A0A6G8F3S6</accession>
<dbReference type="SUPFAM" id="SSF52283">
    <property type="entry name" value="Formate/glycerate dehydrogenase catalytic domain-like"/>
    <property type="match status" value="1"/>
</dbReference>
<protein>
    <recommendedName>
        <fullName evidence="3">Alanine dehydrogenase/pyridine nucleotide transhydrogenase N-terminal domain-containing protein</fullName>
    </recommendedName>
</protein>
<dbReference type="GO" id="GO:0000286">
    <property type="term" value="F:alanine dehydrogenase activity"/>
    <property type="evidence" value="ECO:0007669"/>
    <property type="project" value="TreeGrafter"/>
</dbReference>
<dbReference type="PANTHER" id="PTHR42795">
    <property type="entry name" value="ALANINE DEHYDROGENASE"/>
    <property type="match status" value="1"/>
</dbReference>
<dbReference type="Gene3D" id="3.40.50.720">
    <property type="entry name" value="NAD(P)-binding Rossmann-like Domain"/>
    <property type="match status" value="2"/>
</dbReference>
<feature type="region of interest" description="Disordered" evidence="2">
    <location>
        <begin position="1"/>
        <end position="25"/>
    </location>
</feature>
<dbReference type="GO" id="GO:0006524">
    <property type="term" value="P:alanine catabolic process"/>
    <property type="evidence" value="ECO:0007669"/>
    <property type="project" value="TreeGrafter"/>
</dbReference>
<dbReference type="EMBL" id="MT002444">
    <property type="protein sequence ID" value="QIM10883.1"/>
    <property type="molecule type" value="Genomic_DNA"/>
</dbReference>
<dbReference type="SUPFAM" id="SSF51735">
    <property type="entry name" value="NAD(P)-binding Rossmann-fold domains"/>
    <property type="match status" value="1"/>
</dbReference>
<sequence length="368" mass="39506">MTEKEKSTIELEPQPQSRKETDHEKSLRIGLVGNYEDTEETRFLLTPEGCGLLTSSGITVLMETGAATDISFPDSSYSEFGAKIVSREEALKADVVLSYLPLRVNDIQKMNNGATLFTMMDQSMFEKNVVEALLEKGITAGCLDNMYSFNDEPVFANIVDEIDGRASVIYAQEFLSYVGGGKGVLLAGVAGLNPCEVLVIGDGTAAYSAAKAAMAAGAYVTLMNNDISALQVAKQCCGDSLNTVAIHPRVLFNKVKSADVILIAECTRPFEFPKNLSVAIKDSVYVLNFSETKPSLSVPRTVAMALSNVLVNFFSEMLIKGGVESMLASTSGVQAGIVCYRGKLVDKLVASYLGMTCVDIKVMLAATN</sequence>
<proteinExistence type="predicted"/>
<evidence type="ECO:0000259" key="3">
    <source>
        <dbReference type="SMART" id="SM01003"/>
    </source>
</evidence>
<name>A0A6G8F3S6_9BACT</name>
<feature type="domain" description="Alanine dehydrogenase/pyridine nucleotide transhydrogenase N-terminal" evidence="3">
    <location>
        <begin position="36"/>
        <end position="159"/>
    </location>
</feature>